<dbReference type="InterPro" id="IPR001429">
    <property type="entry name" value="P2X_purnocptor"/>
</dbReference>
<dbReference type="PANTHER" id="PTHR10125:SF13">
    <property type="entry name" value="P2X PURINOCEPTOR 7"/>
    <property type="match status" value="1"/>
</dbReference>
<dbReference type="InterPro" id="IPR046815">
    <property type="entry name" value="P2RX7_C"/>
</dbReference>
<organism evidence="12 13">
    <name type="scientific">Huso huso</name>
    <name type="common">Beluga</name>
    <name type="synonym">Acipenser huso</name>
    <dbReference type="NCBI Taxonomy" id="61971"/>
    <lineage>
        <taxon>Eukaryota</taxon>
        <taxon>Metazoa</taxon>
        <taxon>Chordata</taxon>
        <taxon>Craniata</taxon>
        <taxon>Vertebrata</taxon>
        <taxon>Euteleostomi</taxon>
        <taxon>Actinopterygii</taxon>
        <taxon>Chondrostei</taxon>
        <taxon>Acipenseriformes</taxon>
        <taxon>Acipenseridae</taxon>
        <taxon>Huso</taxon>
    </lineage>
</organism>
<reference evidence="12 13" key="1">
    <citation type="submission" date="2021-05" db="EMBL/GenBank/DDBJ databases">
        <authorList>
            <person name="Zahm M."/>
            <person name="Klopp C."/>
            <person name="Cabau C."/>
            <person name="Kuhl H."/>
            <person name="Suciu R."/>
            <person name="Ciorpac M."/>
            <person name="Holostenco D."/>
            <person name="Gessner J."/>
            <person name="Wuertz S."/>
            <person name="Hohne C."/>
            <person name="Stock M."/>
            <person name="Gislard M."/>
            <person name="Lluch J."/>
            <person name="Milhes M."/>
            <person name="Lampietro C."/>
            <person name="Lopez Roques C."/>
            <person name="Donnadieu C."/>
            <person name="Du K."/>
            <person name="Schartl M."/>
            <person name="Guiguen Y."/>
        </authorList>
    </citation>
    <scope>NUCLEOTIDE SEQUENCE [LARGE SCALE GENOMIC DNA]</scope>
    <source>
        <strain evidence="12">Hh-F2</strain>
        <tissue evidence="12">Blood</tissue>
    </source>
</reference>
<keyword evidence="9 10" id="KW-0407">Ion channel</keyword>
<keyword evidence="13" id="KW-1185">Reference proteome</keyword>
<dbReference type="PRINTS" id="PR01307">
    <property type="entry name" value="P2XRECEPTOR"/>
</dbReference>
<comment type="subcellular location">
    <subcellularLocation>
        <location evidence="1">Endomembrane system</location>
    </subcellularLocation>
    <subcellularLocation>
        <location evidence="10">Membrane</location>
        <topology evidence="10">Multi-pass membrane protein</topology>
    </subcellularLocation>
</comment>
<sequence length="585" mass="66866">MGLRDFCEYETIKLVRIRSVKLGSLKWSINGTILAFICIMLIWNKEYQEHDYVVSSVTAKVKGVAVTKDSDLEGVLWDVADHSGLSQGKDSFFVVTNAIVTKNQKQGSCPEVPDSGKKCRSNKDCTKGYTDQKSNGIQTGKCVDFDWSVKTCEVFAWCPIEKRRVGPKPAILGSAENFTVLIKNNIGFPNFNYTNRNILPHMNDTYLRGCVFNRTTDPYCPIFRLGDIVQEAGENFTEMAIEGGVIAIQINWECNLDRLFHKCVPEYSFRRLDEKNSNKTIFPGLNFRFARNYKQNGVEERTLFKAYGIRFDIMVFGKAGKFSAVQLIIYIGSTLSYYALTTVLLDWFITTYVHPSCCSKEVKSNYTGKKYESVDLKQSPLYVSFVDEDHIAVVKGPFRKSLQEMKPAAVQVRRLHNESMRECLSLLQRPPSRSKDMEMREVRQTEENLKEHETNPPLWCRCGQCHPMPSLQEQLCCRRSAGHCISTSATFSRLVLDRQTLESVLLYRGPLLDLSQAHTSTKWLRHCAYSQYTQWRFGDVEPGSCTVIPSCSVWKIRERYPSVEGQYTGLCCEKRVLIKHDQGDK</sequence>
<comment type="function">
    <text evidence="10">Receptor for ATP that acts as a ligand-gated ion channel.</text>
</comment>
<dbReference type="EMBL" id="JAHFZB010000022">
    <property type="protein sequence ID" value="KAK6476531.1"/>
    <property type="molecule type" value="Genomic_DNA"/>
</dbReference>
<evidence type="ECO:0000256" key="5">
    <source>
        <dbReference type="ARBA" id="ARBA00022989"/>
    </source>
</evidence>
<dbReference type="Gene3D" id="2.60.490.10">
    <property type="entry name" value="atp-gated p2x4 ion channel domain"/>
    <property type="match status" value="1"/>
</dbReference>
<evidence type="ECO:0000313" key="12">
    <source>
        <dbReference type="EMBL" id="KAK6476531.1"/>
    </source>
</evidence>
<comment type="caution">
    <text evidence="10">Lacks conserved residue(s) required for the propagation of feature annotation.</text>
</comment>
<evidence type="ECO:0000256" key="9">
    <source>
        <dbReference type="ARBA" id="ARBA00023303"/>
    </source>
</evidence>
<keyword evidence="5 10" id="KW-1133">Transmembrane helix</keyword>
<dbReference type="NCBIfam" id="TIGR00863">
    <property type="entry name" value="P2X"/>
    <property type="match status" value="1"/>
</dbReference>
<gene>
    <name evidence="12" type="ORF">HHUSO_G22951</name>
</gene>
<dbReference type="Gene3D" id="1.10.287.940">
    <property type="entry name" value="atp-gated p2x4 ion channel"/>
    <property type="match status" value="1"/>
</dbReference>
<evidence type="ECO:0000259" key="11">
    <source>
        <dbReference type="Pfam" id="PF20478"/>
    </source>
</evidence>
<dbReference type="Proteomes" id="UP001369086">
    <property type="component" value="Unassembled WGS sequence"/>
</dbReference>
<evidence type="ECO:0000256" key="7">
    <source>
        <dbReference type="ARBA" id="ARBA00023136"/>
    </source>
</evidence>
<evidence type="ECO:0000256" key="3">
    <source>
        <dbReference type="ARBA" id="ARBA00022448"/>
    </source>
</evidence>
<dbReference type="Pfam" id="PF00864">
    <property type="entry name" value="P2X_receptor"/>
    <property type="match status" value="1"/>
</dbReference>
<evidence type="ECO:0000256" key="1">
    <source>
        <dbReference type="ARBA" id="ARBA00004308"/>
    </source>
</evidence>
<protein>
    <recommendedName>
        <fullName evidence="10">P2X purinoceptor</fullName>
    </recommendedName>
</protein>
<dbReference type="PANTHER" id="PTHR10125">
    <property type="entry name" value="P2X PURINOCEPTOR"/>
    <property type="match status" value="1"/>
</dbReference>
<keyword evidence="10" id="KW-0675">Receptor</keyword>
<accession>A0ABR0YVH2</accession>
<keyword evidence="6 10" id="KW-0406">Ion transport</keyword>
<evidence type="ECO:0000256" key="4">
    <source>
        <dbReference type="ARBA" id="ARBA00022692"/>
    </source>
</evidence>
<dbReference type="Pfam" id="PF20478">
    <property type="entry name" value="P2RX7_C"/>
    <property type="match status" value="1"/>
</dbReference>
<feature type="transmembrane region" description="Helical" evidence="10">
    <location>
        <begin position="25"/>
        <end position="43"/>
    </location>
</feature>
<keyword evidence="3 10" id="KW-0813">Transport</keyword>
<dbReference type="PRINTS" id="PR01314">
    <property type="entry name" value="P2X7RECEPTOR"/>
</dbReference>
<keyword evidence="4 10" id="KW-0812">Transmembrane</keyword>
<dbReference type="InterPro" id="IPR027309">
    <property type="entry name" value="P2X_extracellular_dom_sf"/>
</dbReference>
<name>A0ABR0YVH2_HUSHU</name>
<evidence type="ECO:0000256" key="6">
    <source>
        <dbReference type="ARBA" id="ARBA00023065"/>
    </source>
</evidence>
<keyword evidence="8" id="KW-1071">Ligand-gated ion channel</keyword>
<dbReference type="InterPro" id="IPR003050">
    <property type="entry name" value="P2X7_purinoceptor"/>
</dbReference>
<dbReference type="InterPro" id="IPR059116">
    <property type="entry name" value="P2X_receptor"/>
</dbReference>
<evidence type="ECO:0000256" key="2">
    <source>
        <dbReference type="ARBA" id="ARBA00009848"/>
    </source>
</evidence>
<comment type="similarity">
    <text evidence="2 10">Belongs to the P2X receptor family.</text>
</comment>
<evidence type="ECO:0000256" key="8">
    <source>
        <dbReference type="ARBA" id="ARBA00023286"/>
    </source>
</evidence>
<keyword evidence="7 10" id="KW-0472">Membrane</keyword>
<evidence type="ECO:0000313" key="13">
    <source>
        <dbReference type="Proteomes" id="UP001369086"/>
    </source>
</evidence>
<comment type="caution">
    <text evidence="12">The sequence shown here is derived from an EMBL/GenBank/DDBJ whole genome shotgun (WGS) entry which is preliminary data.</text>
</comment>
<evidence type="ECO:0000256" key="10">
    <source>
        <dbReference type="RuleBase" id="RU000681"/>
    </source>
</evidence>
<proteinExistence type="inferred from homology"/>
<feature type="domain" description="P2X purinoreceptor 7 intracellular" evidence="11">
    <location>
        <begin position="382"/>
        <end position="570"/>
    </location>
</feature>